<name>A0A9X9L993_BLUGR</name>
<evidence type="ECO:0000313" key="2">
    <source>
        <dbReference type="EMBL" id="VCU40102.1"/>
    </source>
</evidence>
<keyword evidence="3" id="KW-1185">Reference proteome</keyword>
<organism evidence="2 3">
    <name type="scientific">Blumeria graminis f. sp. tritici</name>
    <dbReference type="NCBI Taxonomy" id="62690"/>
    <lineage>
        <taxon>Eukaryota</taxon>
        <taxon>Fungi</taxon>
        <taxon>Dikarya</taxon>
        <taxon>Ascomycota</taxon>
        <taxon>Pezizomycotina</taxon>
        <taxon>Leotiomycetes</taxon>
        <taxon>Erysiphales</taxon>
        <taxon>Erysiphaceae</taxon>
        <taxon>Blumeria</taxon>
    </lineage>
</organism>
<dbReference type="EMBL" id="LR026985">
    <property type="protein sequence ID" value="VCU40102.1"/>
    <property type="molecule type" value="Genomic_DNA"/>
</dbReference>
<reference evidence="2 3" key="1">
    <citation type="submission" date="2018-08" db="EMBL/GenBank/DDBJ databases">
        <authorList>
            <person name="Muller C M."/>
        </authorList>
    </citation>
    <scope>NUCLEOTIDE SEQUENCE [LARGE SCALE GENOMIC DNA]</scope>
</reference>
<dbReference type="Proteomes" id="UP000324639">
    <property type="component" value="Chromosome Bgt_-02"/>
</dbReference>
<keyword evidence="1" id="KW-0812">Transmembrane</keyword>
<protein>
    <submittedName>
        <fullName evidence="2">Bgt-20433</fullName>
    </submittedName>
</protein>
<gene>
    <name evidence="2" type="ORF">BGT96224V316_LOCUS1345</name>
</gene>
<keyword evidence="1" id="KW-0472">Membrane</keyword>
<dbReference type="AlphaFoldDB" id="A0A9X9L993"/>
<proteinExistence type="predicted"/>
<accession>A0A9X9L993</accession>
<evidence type="ECO:0000256" key="1">
    <source>
        <dbReference type="SAM" id="Phobius"/>
    </source>
</evidence>
<sequence length="87" mass="10145">MVIWNQGRRGLEGEKFDQYTFTLYFSFDPLYLTSLLIDYPLVSASHHVHAHNNTNTRRRTGIVVHVSIGILGWYLYHTLSIAVCQKY</sequence>
<feature type="transmembrane region" description="Helical" evidence="1">
    <location>
        <begin position="62"/>
        <end position="84"/>
    </location>
</feature>
<evidence type="ECO:0000313" key="3">
    <source>
        <dbReference type="Proteomes" id="UP000324639"/>
    </source>
</evidence>
<keyword evidence="1" id="KW-1133">Transmembrane helix</keyword>